<comment type="function">
    <text evidence="6">Involved in the regulation of the intracellular balance of NAD and NADP, and is a key enzyme in the biosynthesis of NADP. Catalyzes specifically the phosphorylation on 2'-hydroxyl of the adenosine moiety of NAD to yield NADP.</text>
</comment>
<evidence type="ECO:0000256" key="1">
    <source>
        <dbReference type="ARBA" id="ARBA00022679"/>
    </source>
</evidence>
<comment type="similarity">
    <text evidence="6">Belongs to the NAD kinase family.</text>
</comment>
<comment type="cofactor">
    <cofactor evidence="6">
        <name>a divalent metal cation</name>
        <dbReference type="ChEBI" id="CHEBI:60240"/>
    </cofactor>
</comment>
<dbReference type="RefSeq" id="WP_254569309.1">
    <property type="nucleotide sequence ID" value="NZ_CP098502.1"/>
</dbReference>
<evidence type="ECO:0000313" key="8">
    <source>
        <dbReference type="Proteomes" id="UP001056035"/>
    </source>
</evidence>
<sequence length="294" mass="30997">MSQHRTPPHSRAPARTVSVLTHQRPGQTEAALGTLRAAAEAAGVTLRFDVEETAKHHLVADAVLTPDAPLSDDVELCVVLGGDGTILRALRRYAGTSVPVFAVNFGEVGFLATIDPDEVLDGFTRAFSGDFEVLTLPAIALELPGGVQAAINDVSIHRKVGERVARLAYGVDGEEVGSVRCDGLVISTPAGSTGYNLANGGPVLAWGVEGYVVSFIAPHSLTARALVVAPDDELVIHNRGRDTVDVSVDGRPVAELGPGEHIAARFVREAADLAQVPGSSFYRRIREKFGRLAS</sequence>
<dbReference type="EC" id="2.7.1.23" evidence="6"/>
<dbReference type="Pfam" id="PF20143">
    <property type="entry name" value="NAD_kinase_C"/>
    <property type="match status" value="1"/>
</dbReference>
<keyword evidence="6" id="KW-0067">ATP-binding</keyword>
<dbReference type="Gene3D" id="3.40.50.10330">
    <property type="entry name" value="Probable inorganic polyphosphate/atp-NAD kinase, domain 1"/>
    <property type="match status" value="1"/>
</dbReference>
<dbReference type="Pfam" id="PF01513">
    <property type="entry name" value="NAD_kinase"/>
    <property type="match status" value="1"/>
</dbReference>
<feature type="active site" description="Proton acceptor" evidence="6">
    <location>
        <position position="83"/>
    </location>
</feature>
<comment type="catalytic activity">
    <reaction evidence="5 6">
        <text>NAD(+) + ATP = ADP + NADP(+) + H(+)</text>
        <dbReference type="Rhea" id="RHEA:18629"/>
        <dbReference type="ChEBI" id="CHEBI:15378"/>
        <dbReference type="ChEBI" id="CHEBI:30616"/>
        <dbReference type="ChEBI" id="CHEBI:57540"/>
        <dbReference type="ChEBI" id="CHEBI:58349"/>
        <dbReference type="ChEBI" id="CHEBI:456216"/>
        <dbReference type="EC" id="2.7.1.23"/>
    </reaction>
</comment>
<dbReference type="InterPro" id="IPR017438">
    <property type="entry name" value="ATP-NAD_kinase_N"/>
</dbReference>
<feature type="binding site" evidence="6">
    <location>
        <position position="182"/>
    </location>
    <ligand>
        <name>NAD(+)</name>
        <dbReference type="ChEBI" id="CHEBI:57540"/>
    </ligand>
</feature>
<dbReference type="Proteomes" id="UP001056035">
    <property type="component" value="Chromosome"/>
</dbReference>
<dbReference type="SUPFAM" id="SSF111331">
    <property type="entry name" value="NAD kinase/diacylglycerol kinase-like"/>
    <property type="match status" value="1"/>
</dbReference>
<feature type="binding site" evidence="6">
    <location>
        <position position="190"/>
    </location>
    <ligand>
        <name>NAD(+)</name>
        <dbReference type="ChEBI" id="CHEBI:57540"/>
    </ligand>
</feature>
<dbReference type="Gene3D" id="2.60.200.30">
    <property type="entry name" value="Probable inorganic polyphosphate/atp-NAD kinase, domain 2"/>
    <property type="match status" value="1"/>
</dbReference>
<dbReference type="HAMAP" id="MF_00361">
    <property type="entry name" value="NAD_kinase"/>
    <property type="match status" value="1"/>
</dbReference>
<name>A0ABY5DNB8_9ACTN</name>
<evidence type="ECO:0000256" key="5">
    <source>
        <dbReference type="ARBA" id="ARBA00047925"/>
    </source>
</evidence>
<evidence type="ECO:0000313" key="7">
    <source>
        <dbReference type="EMBL" id="UTI62572.1"/>
    </source>
</evidence>
<keyword evidence="6" id="KW-0963">Cytoplasm</keyword>
<keyword evidence="8" id="KW-1185">Reference proteome</keyword>
<feature type="binding site" evidence="6">
    <location>
        <begin position="83"/>
        <end position="84"/>
    </location>
    <ligand>
        <name>NAD(+)</name>
        <dbReference type="ChEBI" id="CHEBI:57540"/>
    </ligand>
</feature>
<feature type="binding site" evidence="6">
    <location>
        <begin position="152"/>
        <end position="153"/>
    </location>
    <ligand>
        <name>NAD(+)</name>
        <dbReference type="ChEBI" id="CHEBI:57540"/>
    </ligand>
</feature>
<keyword evidence="1 6" id="KW-0808">Transferase</keyword>
<dbReference type="InterPro" id="IPR016064">
    <property type="entry name" value="NAD/diacylglycerol_kinase_sf"/>
</dbReference>
<comment type="subcellular location">
    <subcellularLocation>
        <location evidence="6">Cytoplasm</location>
    </subcellularLocation>
</comment>
<dbReference type="InterPro" id="IPR002504">
    <property type="entry name" value="NADK"/>
</dbReference>
<comment type="caution">
    <text evidence="6">Lacks conserved residue(s) required for the propagation of feature annotation.</text>
</comment>
<protein>
    <recommendedName>
        <fullName evidence="6">NAD kinase</fullName>
        <ecNumber evidence="6">2.7.1.23</ecNumber>
    </recommendedName>
    <alternativeName>
        <fullName evidence="6">ATP-dependent NAD kinase</fullName>
    </alternativeName>
</protein>
<evidence type="ECO:0000256" key="3">
    <source>
        <dbReference type="ARBA" id="ARBA00022857"/>
    </source>
</evidence>
<feature type="binding site" evidence="6">
    <location>
        <position position="180"/>
    </location>
    <ligand>
        <name>NAD(+)</name>
        <dbReference type="ChEBI" id="CHEBI:57540"/>
    </ligand>
</feature>
<dbReference type="PANTHER" id="PTHR20275:SF0">
    <property type="entry name" value="NAD KINASE"/>
    <property type="match status" value="1"/>
</dbReference>
<organism evidence="7 8">
    <name type="scientific">Paraconexibacter antarcticus</name>
    <dbReference type="NCBI Taxonomy" id="2949664"/>
    <lineage>
        <taxon>Bacteria</taxon>
        <taxon>Bacillati</taxon>
        <taxon>Actinomycetota</taxon>
        <taxon>Thermoleophilia</taxon>
        <taxon>Solirubrobacterales</taxon>
        <taxon>Paraconexibacteraceae</taxon>
        <taxon>Paraconexibacter</taxon>
    </lineage>
</organism>
<keyword evidence="6" id="KW-0547">Nucleotide-binding</keyword>
<evidence type="ECO:0000256" key="2">
    <source>
        <dbReference type="ARBA" id="ARBA00022777"/>
    </source>
</evidence>
<feature type="binding site" evidence="6">
    <location>
        <position position="88"/>
    </location>
    <ligand>
        <name>NAD(+)</name>
        <dbReference type="ChEBI" id="CHEBI:57540"/>
    </ligand>
</feature>
<reference evidence="7 8" key="1">
    <citation type="submission" date="2022-06" db="EMBL/GenBank/DDBJ databases">
        <title>Paraconexibacter antarcticus.</title>
        <authorList>
            <person name="Kim C.S."/>
        </authorList>
    </citation>
    <scope>NUCLEOTIDE SEQUENCE [LARGE SCALE GENOMIC DNA]</scope>
    <source>
        <strain evidence="7 8">02-257</strain>
    </source>
</reference>
<evidence type="ECO:0000256" key="4">
    <source>
        <dbReference type="ARBA" id="ARBA00023027"/>
    </source>
</evidence>
<keyword evidence="4 6" id="KW-0520">NAD</keyword>
<evidence type="ECO:0000256" key="6">
    <source>
        <dbReference type="HAMAP-Rule" id="MF_00361"/>
    </source>
</evidence>
<feature type="binding site" evidence="6">
    <location>
        <position position="163"/>
    </location>
    <ligand>
        <name>NAD(+)</name>
        <dbReference type="ChEBI" id="CHEBI:57540"/>
    </ligand>
</feature>
<gene>
    <name evidence="6" type="primary">nadK</name>
    <name evidence="7" type="ORF">NBH00_14510</name>
</gene>
<feature type="binding site" evidence="6">
    <location>
        <position position="217"/>
    </location>
    <ligand>
        <name>NAD(+)</name>
        <dbReference type="ChEBI" id="CHEBI:57540"/>
    </ligand>
</feature>
<accession>A0ABY5DNB8</accession>
<proteinExistence type="inferred from homology"/>
<dbReference type="EMBL" id="CP098502">
    <property type="protein sequence ID" value="UTI62572.1"/>
    <property type="molecule type" value="Genomic_DNA"/>
</dbReference>
<dbReference type="InterPro" id="IPR017437">
    <property type="entry name" value="ATP-NAD_kinase_PpnK-typ_C"/>
</dbReference>
<dbReference type="PANTHER" id="PTHR20275">
    <property type="entry name" value="NAD KINASE"/>
    <property type="match status" value="1"/>
</dbReference>
<dbReference type="GO" id="GO:0016301">
    <property type="term" value="F:kinase activity"/>
    <property type="evidence" value="ECO:0007669"/>
    <property type="project" value="UniProtKB-KW"/>
</dbReference>
<keyword evidence="2 6" id="KW-0418">Kinase</keyword>
<keyword evidence="3 6" id="KW-0521">NADP</keyword>